<reference evidence="9" key="1">
    <citation type="journal article" date="2019" name="Int. J. Syst. Evol. Microbiol.">
        <title>The Global Catalogue of Microorganisms (GCM) 10K type strain sequencing project: providing services to taxonomists for standard genome sequencing and annotation.</title>
        <authorList>
            <consortium name="The Broad Institute Genomics Platform"/>
            <consortium name="The Broad Institute Genome Sequencing Center for Infectious Disease"/>
            <person name="Wu L."/>
            <person name="Ma J."/>
        </authorList>
    </citation>
    <scope>NUCLEOTIDE SEQUENCE [LARGE SCALE GENOMIC DNA]</scope>
    <source>
        <strain evidence="9">KCTC 32998</strain>
    </source>
</reference>
<dbReference type="Gene3D" id="1.20.1640.10">
    <property type="entry name" value="Multidrug efflux transporter AcrB transmembrane domain"/>
    <property type="match status" value="2"/>
</dbReference>
<dbReference type="SUPFAM" id="SSF82866">
    <property type="entry name" value="Multidrug efflux transporter AcrB transmembrane domain"/>
    <property type="match status" value="2"/>
</dbReference>
<gene>
    <name evidence="8" type="ORF">GCM10009038_27030</name>
</gene>
<feature type="transmembrane region" description="Helical" evidence="7">
    <location>
        <begin position="531"/>
        <end position="550"/>
    </location>
</feature>
<sequence length="1035" mass="110207">MSLSAPFIRRPVATILLALAVLMLGGLAYERLPVAPLPNVSFPTILVSASLSGANPETMASTVATPLERSLGRIPGITQMTSSSSDGSTSVIIQFDLDKDINVAAQEVQAALNDAQPLLPSAMTSRPHYRKLNPASAPVMILSLTSDVLPTSEVYQLADTKIAPPIAQVPGVGDVNVGGSSSPAVRVSLDPSKLNHAGITLDAVASALRAATTQSPTGFVQSVEHRWEVDSDSQLLKASDYSQIVISRGDDGSLMRLGDVASITDGVEDRYNVGFQNDLPAVLLVISSASGANIIDTIAGVRERMDEIQSLLPSSVNLSVQLDRSPGIQASLHETQLTLLLAIVLVVLVVFLFLRNARATIIPSVAIPVSLVGTFAMMWAFDFSLDTLSLMALIVSIGFLVDDAIVVVENIARHIEQGVPPFKAALLGAKEVGFTVTSMSVSLVAVFIPLLLLGGFIGRLFHEFAVTLSLAIGVSLLVSLTLTPMLCARWLKPHPVREREPGWERWLVAIGGWFLRGYARTLDIALKHRRLTLLSLVAVIVFNGYLYTAVDKGFIPDQDTGRLLGTMRGDQALSFDAVSDKLRQVREKLLADPAVSSVLGFMGSGGPGHGGSSATLFITLKDDRQGSTQAVGNRLMAGLKNIAGVNTFMFPLQDIRVGGRSGSASQYEITLKSDSLDLLAEWSRKVQQAMQGVDGITGVDSDSRNAGLAAKLVVDRDTASRLGVDMSTIDTALGNAFAQSKVVSLYDADEQRYVVMEVAAPYRQAPEAIGDLYVSGSDGNTVPISAFSHIERSTTPVSVNHQGQFAASTVSFNLEDGVSLGEATERIRSAVDELHLPTGVQVDFEGSAGTFQSGVEAMPWLILAALVTVYLVLGILYESYIHPLTILSTLPSAGVGALLALMLLGKPFTLIALIGIILLIGVVKKNAIMLVDFAVVCEREQGMSASESIRHAALVRFRPIMMTTLAAILGAVPLLLGTDENAALRAPLGITIIGGLIVSQLLTLYTTPVVYLYLDRLHRRLRPKRIDTATSEKTA</sequence>
<protein>
    <submittedName>
        <fullName evidence="8">Resistance-nodulation-cell division (RND) efflux transporter</fullName>
    </submittedName>
</protein>
<dbReference type="Gene3D" id="3.30.70.1430">
    <property type="entry name" value="Multidrug efflux transporter AcrB pore domain"/>
    <property type="match status" value="2"/>
</dbReference>
<feature type="transmembrane region" description="Helical" evidence="7">
    <location>
        <begin position="857"/>
        <end position="877"/>
    </location>
</feature>
<feature type="transmembrane region" description="Helical" evidence="7">
    <location>
        <begin position="387"/>
        <end position="411"/>
    </location>
</feature>
<keyword evidence="6 7" id="KW-0472">Membrane</keyword>
<dbReference type="RefSeq" id="WP_189445250.1">
    <property type="nucleotide sequence ID" value="NZ_BMZI01000006.1"/>
</dbReference>
<evidence type="ECO:0000256" key="1">
    <source>
        <dbReference type="ARBA" id="ARBA00022448"/>
    </source>
</evidence>
<dbReference type="SUPFAM" id="SSF82693">
    <property type="entry name" value="Multidrug efflux transporter AcrB pore domain, PN1, PN2, PC1 and PC2 subdomains"/>
    <property type="match status" value="4"/>
</dbReference>
<feature type="transmembrane region" description="Helical" evidence="7">
    <location>
        <begin position="464"/>
        <end position="491"/>
    </location>
</feature>
<evidence type="ECO:0000256" key="7">
    <source>
        <dbReference type="SAM" id="Phobius"/>
    </source>
</evidence>
<feature type="transmembrane region" description="Helical" evidence="7">
    <location>
        <begin position="432"/>
        <end position="458"/>
    </location>
</feature>
<organism evidence="8 9">
    <name type="scientific">Salinicola rhizosphaerae</name>
    <dbReference type="NCBI Taxonomy" id="1443141"/>
    <lineage>
        <taxon>Bacteria</taxon>
        <taxon>Pseudomonadati</taxon>
        <taxon>Pseudomonadota</taxon>
        <taxon>Gammaproteobacteria</taxon>
        <taxon>Oceanospirillales</taxon>
        <taxon>Halomonadaceae</taxon>
        <taxon>Salinicola</taxon>
    </lineage>
</organism>
<dbReference type="Pfam" id="PF00873">
    <property type="entry name" value="ACR_tran"/>
    <property type="match status" value="1"/>
</dbReference>
<keyword evidence="3" id="KW-0997">Cell inner membrane</keyword>
<accession>A0ABQ3E8S3</accession>
<dbReference type="InterPro" id="IPR001036">
    <property type="entry name" value="Acrflvin-R"/>
</dbReference>
<keyword evidence="4 7" id="KW-0812">Transmembrane</keyword>
<dbReference type="InterPro" id="IPR027463">
    <property type="entry name" value="AcrB_DN_DC_subdom"/>
</dbReference>
<dbReference type="PANTHER" id="PTHR32063">
    <property type="match status" value="1"/>
</dbReference>
<keyword evidence="2" id="KW-1003">Cell membrane</keyword>
<evidence type="ECO:0000256" key="4">
    <source>
        <dbReference type="ARBA" id="ARBA00022692"/>
    </source>
</evidence>
<keyword evidence="5 7" id="KW-1133">Transmembrane helix</keyword>
<dbReference type="Gene3D" id="3.30.70.1440">
    <property type="entry name" value="Multidrug efflux transporter AcrB pore domain"/>
    <property type="match status" value="1"/>
</dbReference>
<dbReference type="PRINTS" id="PR00702">
    <property type="entry name" value="ACRIFLAVINRP"/>
</dbReference>
<dbReference type="PANTHER" id="PTHR32063:SF34">
    <property type="entry name" value="MULTIDRUG RESISTANCE PROTEIN MDTC"/>
    <property type="match status" value="1"/>
</dbReference>
<evidence type="ECO:0000256" key="6">
    <source>
        <dbReference type="ARBA" id="ARBA00023136"/>
    </source>
</evidence>
<feature type="transmembrane region" description="Helical" evidence="7">
    <location>
        <begin position="337"/>
        <end position="354"/>
    </location>
</feature>
<dbReference type="Proteomes" id="UP000646745">
    <property type="component" value="Unassembled WGS sequence"/>
</dbReference>
<dbReference type="Gene3D" id="3.30.70.1320">
    <property type="entry name" value="Multidrug efflux transporter AcrB pore domain like"/>
    <property type="match status" value="1"/>
</dbReference>
<name>A0ABQ3E8S3_9GAMM</name>
<proteinExistence type="predicted"/>
<feature type="transmembrane region" description="Helical" evidence="7">
    <location>
        <begin position="988"/>
        <end position="1014"/>
    </location>
</feature>
<feature type="transmembrane region" description="Helical" evidence="7">
    <location>
        <begin position="957"/>
        <end position="976"/>
    </location>
</feature>
<evidence type="ECO:0000313" key="8">
    <source>
        <dbReference type="EMBL" id="GHB26956.1"/>
    </source>
</evidence>
<dbReference type="Gene3D" id="3.30.2090.10">
    <property type="entry name" value="Multidrug efflux transporter AcrB TolC docking domain, DN and DC subdomains"/>
    <property type="match status" value="2"/>
</dbReference>
<evidence type="ECO:0000256" key="5">
    <source>
        <dbReference type="ARBA" id="ARBA00022989"/>
    </source>
</evidence>
<dbReference type="SUPFAM" id="SSF82714">
    <property type="entry name" value="Multidrug efflux transporter AcrB TolC docking domain, DN and DC subdomains"/>
    <property type="match status" value="2"/>
</dbReference>
<dbReference type="EMBL" id="BMZI01000006">
    <property type="protein sequence ID" value="GHB26956.1"/>
    <property type="molecule type" value="Genomic_DNA"/>
</dbReference>
<keyword evidence="9" id="KW-1185">Reference proteome</keyword>
<evidence type="ECO:0000256" key="3">
    <source>
        <dbReference type="ARBA" id="ARBA00022519"/>
    </source>
</evidence>
<keyword evidence="1" id="KW-0813">Transport</keyword>
<evidence type="ECO:0000313" key="9">
    <source>
        <dbReference type="Proteomes" id="UP000646745"/>
    </source>
</evidence>
<feature type="transmembrane region" description="Helical" evidence="7">
    <location>
        <begin position="361"/>
        <end position="381"/>
    </location>
</feature>
<feature type="transmembrane region" description="Helical" evidence="7">
    <location>
        <begin position="910"/>
        <end position="936"/>
    </location>
</feature>
<evidence type="ECO:0000256" key="2">
    <source>
        <dbReference type="ARBA" id="ARBA00022475"/>
    </source>
</evidence>
<comment type="caution">
    <text evidence="8">The sequence shown here is derived from an EMBL/GenBank/DDBJ whole genome shotgun (WGS) entry which is preliminary data.</text>
</comment>